<sequence length="461" mass="50932">MKELIKKFLFKVGLGKEREPSATVEMEVDAETQDDNKAKGDEREKTSPKEPPVAKPLSQGKSWWRIDFKQPKYIFPLAILLPILFLGYELMGVFGGTDNAKKGVATDSINASLPTAANDEMGDKMTEMNKRYNEEDAASAVNGIGEDQPQQDSLGNGYQEHELDEIDRQNAINAKRQKDMEVLQQRLAQSRKHINAYEGGSYGGASGYGSASSYGCGSRQAEMDDYAREVDAIQKRSLARQKSLERSMGIEEDESAKVSKVSQSFDTSHRKPEEKPAIVKKVVEGNADKFNTVSAEPTAEVPLIRAMIDKTTKAHEGTRLRFKLLDDVTLKGTKLKKGTYLYGTVTGFGQQRVMATITSILVRDKFIKVGLSVYDNDGMEGFYVPESAFRDLMKDAKANALQSNINFDGGYGSGLSSEAVALQALQNMYQSATSAVSTNIRKNKARIKYNTIVYLVNTNAE</sequence>
<dbReference type="STRING" id="649761.HMPREF0973_00545"/>
<dbReference type="EMBL" id="ACVA01000013">
    <property type="protein sequence ID" value="EEX19603.1"/>
    <property type="molecule type" value="Genomic_DNA"/>
</dbReference>
<evidence type="ECO:0000256" key="1">
    <source>
        <dbReference type="SAM" id="MobiDB-lite"/>
    </source>
</evidence>
<feature type="region of interest" description="Disordered" evidence="1">
    <location>
        <begin position="245"/>
        <end position="273"/>
    </location>
</feature>
<organism evidence="4 5">
    <name type="scientific">Prevotella veroralis F0319</name>
    <dbReference type="NCBI Taxonomy" id="649761"/>
    <lineage>
        <taxon>Bacteria</taxon>
        <taxon>Pseudomonadati</taxon>
        <taxon>Bacteroidota</taxon>
        <taxon>Bacteroidia</taxon>
        <taxon>Bacteroidales</taxon>
        <taxon>Prevotellaceae</taxon>
        <taxon>Prevotella</taxon>
    </lineage>
</organism>
<accession>C9MLR9</accession>
<keyword evidence="2" id="KW-1133">Transmembrane helix</keyword>
<evidence type="ECO:0000313" key="5">
    <source>
        <dbReference type="Proteomes" id="UP000003327"/>
    </source>
</evidence>
<evidence type="ECO:0000256" key="2">
    <source>
        <dbReference type="SAM" id="Phobius"/>
    </source>
</evidence>
<evidence type="ECO:0000313" key="4">
    <source>
        <dbReference type="EMBL" id="EEX19603.1"/>
    </source>
</evidence>
<dbReference type="eggNOG" id="ENOG502Z9H2">
    <property type="taxonomic scope" value="Bacteria"/>
</dbReference>
<dbReference type="Pfam" id="PF12508">
    <property type="entry name" value="Transposon_TraM"/>
    <property type="match status" value="1"/>
</dbReference>
<evidence type="ECO:0000259" key="3">
    <source>
        <dbReference type="Pfam" id="PF12508"/>
    </source>
</evidence>
<name>C9MLR9_9BACT</name>
<protein>
    <submittedName>
        <fullName evidence="4">Conjugative transposon TraM protein</fullName>
    </submittedName>
</protein>
<dbReference type="Proteomes" id="UP000003327">
    <property type="component" value="Unassembled WGS sequence"/>
</dbReference>
<keyword evidence="5" id="KW-1185">Reference proteome</keyword>
<dbReference type="RefSeq" id="WP_004382171.1">
    <property type="nucleotide sequence ID" value="NZ_GG698712.1"/>
</dbReference>
<dbReference type="AlphaFoldDB" id="C9MLR9"/>
<keyword evidence="2" id="KW-0472">Membrane</keyword>
<comment type="caution">
    <text evidence="4">The sequence shown here is derived from an EMBL/GenBank/DDBJ whole genome shotgun (WGS) entry which is preliminary data.</text>
</comment>
<feature type="domain" description="Conjugative transposon TraM C-terminal" evidence="3">
    <location>
        <begin position="304"/>
        <end position="456"/>
    </location>
</feature>
<dbReference type="InterPro" id="IPR055407">
    <property type="entry name" value="TraM_C"/>
</dbReference>
<reference evidence="4 5" key="1">
    <citation type="submission" date="2009-09" db="EMBL/GenBank/DDBJ databases">
        <authorList>
            <person name="Weinstock G."/>
            <person name="Sodergren E."/>
            <person name="Clifton S."/>
            <person name="Fulton L."/>
            <person name="Fulton B."/>
            <person name="Courtney L."/>
            <person name="Fronick C."/>
            <person name="Harrison M."/>
            <person name="Strong C."/>
            <person name="Farmer C."/>
            <person name="Delahaunty K."/>
            <person name="Markovic C."/>
            <person name="Hall O."/>
            <person name="Minx P."/>
            <person name="Tomlinson C."/>
            <person name="Mitreva M."/>
            <person name="Nelson J."/>
            <person name="Hou S."/>
            <person name="Wollam A."/>
            <person name="Pepin K.H."/>
            <person name="Johnson M."/>
            <person name="Bhonagiri V."/>
            <person name="Nash W.E."/>
            <person name="Warren W."/>
            <person name="Chinwalla A."/>
            <person name="Mardis E.R."/>
            <person name="Wilson R.K."/>
        </authorList>
    </citation>
    <scope>NUCLEOTIDE SEQUENCE [LARGE SCALE GENOMIC DNA]</scope>
    <source>
        <strain evidence="4 5">F0319</strain>
    </source>
</reference>
<feature type="compositionally biased region" description="Basic and acidic residues" evidence="1">
    <location>
        <begin position="34"/>
        <end position="48"/>
    </location>
</feature>
<dbReference type="HOGENOM" id="CLU_058405_0_0_10"/>
<gene>
    <name evidence="4" type="primary">traM</name>
    <name evidence="4" type="ORF">HMPREF0973_00545</name>
</gene>
<feature type="region of interest" description="Disordered" evidence="1">
    <location>
        <begin position="17"/>
        <end position="57"/>
    </location>
</feature>
<feature type="transmembrane region" description="Helical" evidence="2">
    <location>
        <begin position="73"/>
        <end position="94"/>
    </location>
</feature>
<dbReference type="OrthoDB" id="1453786at2"/>
<proteinExistence type="predicted"/>
<keyword evidence="2" id="KW-0812">Transmembrane</keyword>